<dbReference type="EnsemblPlants" id="Pp3c12_13870V3.2">
    <property type="protein sequence ID" value="PAC:32973877.CDS.1"/>
    <property type="gene ID" value="Pp3c12_13870"/>
</dbReference>
<sequence>MTTTGRVALIEEYMAYSDTEIFFPNILTCAAVAIRLQTGFIGLHLTPCVPMKLINEALTYMYYKVGQPSLQPPGNLAQEVVFFGNDDWESTDKTPAEGISRKEKKDFILASLKSYFQVTPREVKKLNTHGSDLWLHAPVPPSTSGMRVIRSDASTTYSQPSEDNSTVRKLYYRDVKDESTFKVGPLRMPPPLLLNSAAQDLTRWIDL</sequence>
<dbReference type="EnsemblPlants" id="Pp3c12_13870V3.1">
    <property type="protein sequence ID" value="PAC:32973876.CDS.1"/>
    <property type="gene ID" value="Pp3c12_13870"/>
</dbReference>
<dbReference type="InParanoid" id="A0A2K1JQP6"/>
<dbReference type="Proteomes" id="UP000006727">
    <property type="component" value="Chromosome 12"/>
</dbReference>
<dbReference type="EMBL" id="ABEU02000012">
    <property type="protein sequence ID" value="PNR43860.1"/>
    <property type="molecule type" value="Genomic_DNA"/>
</dbReference>
<proteinExistence type="predicted"/>
<dbReference type="PaxDb" id="3218-PP1S70_252V6.1"/>
<evidence type="ECO:0000313" key="1">
    <source>
        <dbReference type="EMBL" id="PNR43860.1"/>
    </source>
</evidence>
<name>A0A2K1JQP6_PHYPA</name>
<organism evidence="1">
    <name type="scientific">Physcomitrium patens</name>
    <name type="common">Spreading-leaved earth moss</name>
    <name type="synonym">Physcomitrella patens</name>
    <dbReference type="NCBI Taxonomy" id="3218"/>
    <lineage>
        <taxon>Eukaryota</taxon>
        <taxon>Viridiplantae</taxon>
        <taxon>Streptophyta</taxon>
        <taxon>Embryophyta</taxon>
        <taxon>Bryophyta</taxon>
        <taxon>Bryophytina</taxon>
        <taxon>Bryopsida</taxon>
        <taxon>Funariidae</taxon>
        <taxon>Funariales</taxon>
        <taxon>Funariaceae</taxon>
        <taxon>Physcomitrium</taxon>
    </lineage>
</organism>
<gene>
    <name evidence="1" type="ORF">PHYPA_016243</name>
</gene>
<dbReference type="Gramene" id="Pp3c12_13870V3.1">
    <property type="protein sequence ID" value="PAC:32973876.CDS.1"/>
    <property type="gene ID" value="Pp3c12_13870"/>
</dbReference>
<evidence type="ECO:0000313" key="2">
    <source>
        <dbReference type="EnsemblPlants" id="PAC:32973876.CDS.1"/>
    </source>
</evidence>
<accession>A0A2K1JQP6</accession>
<protein>
    <submittedName>
        <fullName evidence="1 2">Uncharacterized protein</fullName>
    </submittedName>
</protein>
<dbReference type="AlphaFoldDB" id="A0A2K1JQP6"/>
<evidence type="ECO:0000313" key="3">
    <source>
        <dbReference type="Proteomes" id="UP000006727"/>
    </source>
</evidence>
<reference evidence="1 3" key="1">
    <citation type="journal article" date="2008" name="Science">
        <title>The Physcomitrella genome reveals evolutionary insights into the conquest of land by plants.</title>
        <authorList>
            <person name="Rensing S."/>
            <person name="Lang D."/>
            <person name="Zimmer A."/>
            <person name="Terry A."/>
            <person name="Salamov A."/>
            <person name="Shapiro H."/>
            <person name="Nishiyama T."/>
            <person name="Perroud P.-F."/>
            <person name="Lindquist E."/>
            <person name="Kamisugi Y."/>
            <person name="Tanahashi T."/>
            <person name="Sakakibara K."/>
            <person name="Fujita T."/>
            <person name="Oishi K."/>
            <person name="Shin-I T."/>
            <person name="Kuroki Y."/>
            <person name="Toyoda A."/>
            <person name="Suzuki Y."/>
            <person name="Hashimoto A."/>
            <person name="Yamaguchi K."/>
            <person name="Sugano A."/>
            <person name="Kohara Y."/>
            <person name="Fujiyama A."/>
            <person name="Anterola A."/>
            <person name="Aoki S."/>
            <person name="Ashton N."/>
            <person name="Barbazuk W.B."/>
            <person name="Barker E."/>
            <person name="Bennetzen J."/>
            <person name="Bezanilla M."/>
            <person name="Blankenship R."/>
            <person name="Cho S.H."/>
            <person name="Dutcher S."/>
            <person name="Estelle M."/>
            <person name="Fawcett J.A."/>
            <person name="Gundlach H."/>
            <person name="Hanada K."/>
            <person name="Heyl A."/>
            <person name="Hicks K.A."/>
            <person name="Hugh J."/>
            <person name="Lohr M."/>
            <person name="Mayer K."/>
            <person name="Melkozernov A."/>
            <person name="Murata T."/>
            <person name="Nelson D."/>
            <person name="Pils B."/>
            <person name="Prigge M."/>
            <person name="Reiss B."/>
            <person name="Renner T."/>
            <person name="Rombauts S."/>
            <person name="Rushton P."/>
            <person name="Sanderfoot A."/>
            <person name="Schween G."/>
            <person name="Shiu S.-H."/>
            <person name="Stueber K."/>
            <person name="Theodoulou F.L."/>
            <person name="Tu H."/>
            <person name="Van de Peer Y."/>
            <person name="Verrier P.J."/>
            <person name="Waters E."/>
            <person name="Wood A."/>
            <person name="Yang L."/>
            <person name="Cove D."/>
            <person name="Cuming A."/>
            <person name="Hasebe M."/>
            <person name="Lucas S."/>
            <person name="Mishler D.B."/>
            <person name="Reski R."/>
            <person name="Grigoriev I."/>
            <person name="Quatrano R.S."/>
            <person name="Boore J.L."/>
        </authorList>
    </citation>
    <scope>NUCLEOTIDE SEQUENCE [LARGE SCALE GENOMIC DNA]</scope>
    <source>
        <strain evidence="2 3">cv. Gransden 2004</strain>
    </source>
</reference>
<keyword evidence="3" id="KW-1185">Reference proteome</keyword>
<dbReference type="Gramene" id="Pp3c12_13870V3.2">
    <property type="protein sequence ID" value="PAC:32973877.CDS.1"/>
    <property type="gene ID" value="Pp3c12_13870"/>
</dbReference>
<reference evidence="1 3" key="2">
    <citation type="journal article" date="2018" name="Plant J.">
        <title>The Physcomitrella patens chromosome-scale assembly reveals moss genome structure and evolution.</title>
        <authorList>
            <person name="Lang D."/>
            <person name="Ullrich K.K."/>
            <person name="Murat F."/>
            <person name="Fuchs J."/>
            <person name="Jenkins J."/>
            <person name="Haas F.B."/>
            <person name="Piednoel M."/>
            <person name="Gundlach H."/>
            <person name="Van Bel M."/>
            <person name="Meyberg R."/>
            <person name="Vives C."/>
            <person name="Morata J."/>
            <person name="Symeonidi A."/>
            <person name="Hiss M."/>
            <person name="Muchero W."/>
            <person name="Kamisugi Y."/>
            <person name="Saleh O."/>
            <person name="Blanc G."/>
            <person name="Decker E.L."/>
            <person name="van Gessel N."/>
            <person name="Grimwood J."/>
            <person name="Hayes R.D."/>
            <person name="Graham S.W."/>
            <person name="Gunter L.E."/>
            <person name="McDaniel S.F."/>
            <person name="Hoernstein S.N.W."/>
            <person name="Larsson A."/>
            <person name="Li F.W."/>
            <person name="Perroud P.F."/>
            <person name="Phillips J."/>
            <person name="Ranjan P."/>
            <person name="Rokshar D.S."/>
            <person name="Rothfels C.J."/>
            <person name="Schneider L."/>
            <person name="Shu S."/>
            <person name="Stevenson D.W."/>
            <person name="Thummler F."/>
            <person name="Tillich M."/>
            <person name="Villarreal Aguilar J.C."/>
            <person name="Widiez T."/>
            <person name="Wong G.K."/>
            <person name="Wymore A."/>
            <person name="Zhang Y."/>
            <person name="Zimmer A.D."/>
            <person name="Quatrano R.S."/>
            <person name="Mayer K.F.X."/>
            <person name="Goodstein D."/>
            <person name="Casacuberta J.M."/>
            <person name="Vandepoele K."/>
            <person name="Reski R."/>
            <person name="Cuming A.C."/>
            <person name="Tuskan G.A."/>
            <person name="Maumus F."/>
            <person name="Salse J."/>
            <person name="Schmutz J."/>
            <person name="Rensing S.A."/>
        </authorList>
    </citation>
    <scope>NUCLEOTIDE SEQUENCE [LARGE SCALE GENOMIC DNA]</scope>
    <source>
        <strain evidence="2 3">cv. Gransden 2004</strain>
    </source>
</reference>
<reference evidence="2" key="3">
    <citation type="submission" date="2020-12" db="UniProtKB">
        <authorList>
            <consortium name="EnsemblPlants"/>
        </authorList>
    </citation>
    <scope>IDENTIFICATION</scope>
</reference>